<dbReference type="Proteomes" id="UP000437065">
    <property type="component" value="Unassembled WGS sequence"/>
</dbReference>
<dbReference type="SFLD" id="SFLDG01129">
    <property type="entry name" value="C1.5:_HAD__Beta-PGM__Phosphata"/>
    <property type="match status" value="1"/>
</dbReference>
<evidence type="ECO:0000256" key="1">
    <source>
        <dbReference type="ARBA" id="ARBA00001946"/>
    </source>
</evidence>
<gene>
    <name evidence="5" type="ORF">GRX01_02270</name>
</gene>
<dbReference type="OrthoDB" id="131325at2157"/>
<comment type="caution">
    <text evidence="5">The sequence shown here is derived from an EMBL/GenBank/DDBJ whole genome shotgun (WGS) entry which is preliminary data.</text>
</comment>
<protein>
    <submittedName>
        <fullName evidence="5">HAD-IA family hydrolase</fullName>
    </submittedName>
</protein>
<accession>A0A6B0SMP3</accession>
<dbReference type="GO" id="GO:0016787">
    <property type="term" value="F:hydrolase activity"/>
    <property type="evidence" value="ECO:0007669"/>
    <property type="project" value="UniProtKB-KW"/>
</dbReference>
<evidence type="ECO:0000313" key="5">
    <source>
        <dbReference type="EMBL" id="MXR40184.1"/>
    </source>
</evidence>
<dbReference type="Gene3D" id="1.20.120.710">
    <property type="entry name" value="Haloacid dehalogenase hydrolase-like domain"/>
    <property type="match status" value="1"/>
</dbReference>
<name>A0A6B0SMP3_9EURY</name>
<dbReference type="RefSeq" id="WP_159662953.1">
    <property type="nucleotide sequence ID" value="NZ_WUUS01000001.1"/>
</dbReference>
<evidence type="ECO:0000256" key="4">
    <source>
        <dbReference type="ARBA" id="ARBA00022842"/>
    </source>
</evidence>
<dbReference type="PROSITE" id="PS01228">
    <property type="entry name" value="COF_1"/>
    <property type="match status" value="1"/>
</dbReference>
<dbReference type="Pfam" id="PF00702">
    <property type="entry name" value="Hydrolase"/>
    <property type="match status" value="1"/>
</dbReference>
<dbReference type="InterPro" id="IPR051400">
    <property type="entry name" value="HAD-like_hydrolase"/>
</dbReference>
<evidence type="ECO:0000313" key="6">
    <source>
        <dbReference type="Proteomes" id="UP000437065"/>
    </source>
</evidence>
<dbReference type="AlphaFoldDB" id="A0A6B0SMP3"/>
<organism evidence="5 6">
    <name type="scientific">Halobaculum saliterrae</name>
    <dbReference type="NCBI Taxonomy" id="2073113"/>
    <lineage>
        <taxon>Archaea</taxon>
        <taxon>Methanobacteriati</taxon>
        <taxon>Methanobacteriota</taxon>
        <taxon>Stenosarchaea group</taxon>
        <taxon>Halobacteria</taxon>
        <taxon>Halobacteriales</taxon>
        <taxon>Haloferacaceae</taxon>
        <taxon>Halobaculum</taxon>
    </lineage>
</organism>
<dbReference type="InterPro" id="IPR036412">
    <property type="entry name" value="HAD-like_sf"/>
</dbReference>
<reference evidence="5 6" key="1">
    <citation type="submission" date="2019-12" db="EMBL/GenBank/DDBJ databases">
        <title>Isolation and characterization of three novel carbon monoxide-oxidizing members of Halobacteria from salione crusts and soils.</title>
        <authorList>
            <person name="Myers M.R."/>
            <person name="King G.M."/>
        </authorList>
    </citation>
    <scope>NUCLEOTIDE SEQUENCE [LARGE SCALE GENOMIC DNA]</scope>
    <source>
        <strain evidence="5 6">WSA2</strain>
    </source>
</reference>
<dbReference type="Gene3D" id="3.40.50.1000">
    <property type="entry name" value="HAD superfamily/HAD-like"/>
    <property type="match status" value="1"/>
</dbReference>
<comment type="similarity">
    <text evidence="2">Belongs to the HAD-like hydrolase superfamily.</text>
</comment>
<sequence length="204" mass="21676">MTIAIWFDLDGTLVSFPDYGRVLATACEAVGIGDADAFAAAYNDAFFEYFGDLTPEPYRRAAADALATVDADAAPESFVTAVRDAEYDAVETPPAVRETLSTLAAADDVAVGVCTNGVPEWQRRKLRDSGLVTHVDATVVSYEAGAHKPAPEPFERAEALIEADRRVMIGDGEESDVAGARERGWEAVHVDGPADVPAAVDSVR</sequence>
<dbReference type="GO" id="GO:0044281">
    <property type="term" value="P:small molecule metabolic process"/>
    <property type="evidence" value="ECO:0007669"/>
    <property type="project" value="UniProtKB-ARBA"/>
</dbReference>
<comment type="cofactor">
    <cofactor evidence="1">
        <name>Mg(2+)</name>
        <dbReference type="ChEBI" id="CHEBI:18420"/>
    </cofactor>
</comment>
<dbReference type="SUPFAM" id="SSF56784">
    <property type="entry name" value="HAD-like"/>
    <property type="match status" value="1"/>
</dbReference>
<dbReference type="EMBL" id="WUUS01000001">
    <property type="protein sequence ID" value="MXR40184.1"/>
    <property type="molecule type" value="Genomic_DNA"/>
</dbReference>
<dbReference type="InterPro" id="IPR006439">
    <property type="entry name" value="HAD-SF_hydro_IA"/>
</dbReference>
<keyword evidence="3 5" id="KW-0378">Hydrolase</keyword>
<evidence type="ECO:0000256" key="3">
    <source>
        <dbReference type="ARBA" id="ARBA00022801"/>
    </source>
</evidence>
<keyword evidence="4" id="KW-0460">Magnesium</keyword>
<dbReference type="SFLD" id="SFLDS00003">
    <property type="entry name" value="Haloacid_Dehalogenase"/>
    <property type="match status" value="1"/>
</dbReference>
<proteinExistence type="inferred from homology"/>
<evidence type="ECO:0000256" key="2">
    <source>
        <dbReference type="ARBA" id="ARBA00007958"/>
    </source>
</evidence>
<dbReference type="InterPro" id="IPR023214">
    <property type="entry name" value="HAD_sf"/>
</dbReference>
<dbReference type="PANTHER" id="PTHR46470">
    <property type="entry name" value="N-ACYLNEURAMINATE-9-PHOSPHATASE"/>
    <property type="match status" value="1"/>
</dbReference>
<keyword evidence="6" id="KW-1185">Reference proteome</keyword>
<dbReference type="NCBIfam" id="TIGR01549">
    <property type="entry name" value="HAD-SF-IA-v1"/>
    <property type="match status" value="1"/>
</dbReference>